<dbReference type="STRING" id="1123392.GCA_000376425_01391"/>
<dbReference type="Gene3D" id="3.30.910.20">
    <property type="entry name" value="Skp domain"/>
    <property type="match status" value="1"/>
</dbReference>
<evidence type="ECO:0000256" key="4">
    <source>
        <dbReference type="SAM" id="SignalP"/>
    </source>
</evidence>
<name>A0A106BJ09_THIDE</name>
<dbReference type="PIRSF" id="PIRSF002094">
    <property type="entry name" value="OMP26_Skp"/>
    <property type="match status" value="1"/>
</dbReference>
<organism evidence="5 6">
    <name type="scientific">Thiobacillus denitrificans</name>
    <dbReference type="NCBI Taxonomy" id="36861"/>
    <lineage>
        <taxon>Bacteria</taxon>
        <taxon>Pseudomonadati</taxon>
        <taxon>Pseudomonadota</taxon>
        <taxon>Betaproteobacteria</taxon>
        <taxon>Nitrosomonadales</taxon>
        <taxon>Thiobacillaceae</taxon>
        <taxon>Thiobacillus</taxon>
    </lineage>
</organism>
<evidence type="ECO:0000256" key="3">
    <source>
        <dbReference type="SAM" id="MobiDB-lite"/>
    </source>
</evidence>
<keyword evidence="6" id="KW-1185">Reference proteome</keyword>
<dbReference type="PANTHER" id="PTHR35089">
    <property type="entry name" value="CHAPERONE PROTEIN SKP"/>
    <property type="match status" value="1"/>
</dbReference>
<dbReference type="SMART" id="SM00935">
    <property type="entry name" value="OmpH"/>
    <property type="match status" value="1"/>
</dbReference>
<dbReference type="Proteomes" id="UP000064243">
    <property type="component" value="Unassembled WGS sequence"/>
</dbReference>
<protein>
    <submittedName>
        <fullName evidence="5">Membrane protein</fullName>
    </submittedName>
</protein>
<evidence type="ECO:0000256" key="2">
    <source>
        <dbReference type="PIRNR" id="PIRNR002094"/>
    </source>
</evidence>
<dbReference type="PATRIC" id="fig|36861.3.peg.2775"/>
<gene>
    <name evidence="5" type="ORF">ABW22_14760</name>
</gene>
<dbReference type="GO" id="GO:0051082">
    <property type="term" value="F:unfolded protein binding"/>
    <property type="evidence" value="ECO:0007669"/>
    <property type="project" value="InterPro"/>
</dbReference>
<dbReference type="InterPro" id="IPR005632">
    <property type="entry name" value="Chaperone_Skp"/>
</dbReference>
<dbReference type="EMBL" id="LDUG01000048">
    <property type="protein sequence ID" value="KVW93383.1"/>
    <property type="molecule type" value="Genomic_DNA"/>
</dbReference>
<evidence type="ECO:0000313" key="5">
    <source>
        <dbReference type="EMBL" id="KVW93383.1"/>
    </source>
</evidence>
<keyword evidence="1 4" id="KW-0732">Signal</keyword>
<evidence type="ECO:0000313" key="6">
    <source>
        <dbReference type="Proteomes" id="UP000064243"/>
    </source>
</evidence>
<dbReference type="Pfam" id="PF03938">
    <property type="entry name" value="OmpH"/>
    <property type="match status" value="1"/>
</dbReference>
<feature type="signal peptide" evidence="4">
    <location>
        <begin position="1"/>
        <end position="24"/>
    </location>
</feature>
<dbReference type="SUPFAM" id="SSF111384">
    <property type="entry name" value="OmpH-like"/>
    <property type="match status" value="1"/>
</dbReference>
<dbReference type="RefSeq" id="WP_059758420.1">
    <property type="nucleotide sequence ID" value="NZ_LDUG01000048.1"/>
</dbReference>
<sequence>MMKFKQLVVSLILASAFAAVPALANTKIGFVNTERLLREAPLSVAAQKKLEREFAARDQELQKLAKQARDLQAQLDKDGVTMSDSERKTKERDLGNLNRDLQRQGREFREDLNLRRNEELGQIQERARKAIQDIARAEKFDLVVEQAVYVDPKTDITDRVMKALGGK</sequence>
<feature type="chain" id="PRO_5007125622" evidence="4">
    <location>
        <begin position="25"/>
        <end position="167"/>
    </location>
</feature>
<feature type="region of interest" description="Disordered" evidence="3">
    <location>
        <begin position="75"/>
        <end position="102"/>
    </location>
</feature>
<dbReference type="OrthoDB" id="5294628at2"/>
<dbReference type="GO" id="GO:0005829">
    <property type="term" value="C:cytosol"/>
    <property type="evidence" value="ECO:0007669"/>
    <property type="project" value="TreeGrafter"/>
</dbReference>
<comment type="caution">
    <text evidence="5">The sequence shown here is derived from an EMBL/GenBank/DDBJ whole genome shotgun (WGS) entry which is preliminary data.</text>
</comment>
<accession>A0A106BJ09</accession>
<dbReference type="GO" id="GO:0050821">
    <property type="term" value="P:protein stabilization"/>
    <property type="evidence" value="ECO:0007669"/>
    <property type="project" value="TreeGrafter"/>
</dbReference>
<dbReference type="InterPro" id="IPR024930">
    <property type="entry name" value="Skp_dom_sf"/>
</dbReference>
<proteinExistence type="inferred from homology"/>
<dbReference type="eggNOG" id="COG2825">
    <property type="taxonomic scope" value="Bacteria"/>
</dbReference>
<dbReference type="PANTHER" id="PTHR35089:SF1">
    <property type="entry name" value="CHAPERONE PROTEIN SKP"/>
    <property type="match status" value="1"/>
</dbReference>
<reference evidence="5 6" key="1">
    <citation type="journal article" date="2015" name="Appl. Environ. Microbiol.">
        <title>Aerobic and Anaerobic Thiosulfate Oxidation by a Cold-Adapted, Subglacial Chemoautotroph.</title>
        <authorList>
            <person name="Harrold Z.R."/>
            <person name="Skidmore M.L."/>
            <person name="Hamilton T.L."/>
            <person name="Desch L."/>
            <person name="Amada K."/>
            <person name="van Gelder W."/>
            <person name="Glover K."/>
            <person name="Roden E.E."/>
            <person name="Boyd E.S."/>
        </authorList>
    </citation>
    <scope>NUCLEOTIDE SEQUENCE [LARGE SCALE GENOMIC DNA]</scope>
    <source>
        <strain evidence="5 6">RG</strain>
    </source>
</reference>
<comment type="similarity">
    <text evidence="2">Belongs to the skp family.</text>
</comment>
<evidence type="ECO:0000256" key="1">
    <source>
        <dbReference type="ARBA" id="ARBA00022729"/>
    </source>
</evidence>
<dbReference type="AlphaFoldDB" id="A0A106BJ09"/>